<evidence type="ECO:0000313" key="5">
    <source>
        <dbReference type="Proteomes" id="UP001501725"/>
    </source>
</evidence>
<evidence type="ECO:0000256" key="1">
    <source>
        <dbReference type="ARBA" id="ARBA00022729"/>
    </source>
</evidence>
<dbReference type="SUPFAM" id="SSF51126">
    <property type="entry name" value="Pectin lyase-like"/>
    <property type="match status" value="1"/>
</dbReference>
<dbReference type="InterPro" id="IPR026444">
    <property type="entry name" value="Secre_tail"/>
</dbReference>
<feature type="chain" id="PRO_5045196135" description="Secretion system C-terminal sorting domain-containing protein" evidence="2">
    <location>
        <begin position="25"/>
        <end position="1653"/>
    </location>
</feature>
<evidence type="ECO:0000313" key="4">
    <source>
        <dbReference type="EMBL" id="GAA4345122.1"/>
    </source>
</evidence>
<proteinExistence type="predicted"/>
<organism evidence="4 5">
    <name type="scientific">Flaviaesturariibacter amylovorans</name>
    <dbReference type="NCBI Taxonomy" id="1084520"/>
    <lineage>
        <taxon>Bacteria</taxon>
        <taxon>Pseudomonadati</taxon>
        <taxon>Bacteroidota</taxon>
        <taxon>Chitinophagia</taxon>
        <taxon>Chitinophagales</taxon>
        <taxon>Chitinophagaceae</taxon>
        <taxon>Flaviaestuariibacter</taxon>
    </lineage>
</organism>
<feature type="domain" description="Secretion system C-terminal sorting" evidence="3">
    <location>
        <begin position="1572"/>
        <end position="1646"/>
    </location>
</feature>
<dbReference type="EMBL" id="BAABGY010000022">
    <property type="protein sequence ID" value="GAA4345122.1"/>
    <property type="molecule type" value="Genomic_DNA"/>
</dbReference>
<protein>
    <recommendedName>
        <fullName evidence="3">Secretion system C-terminal sorting domain-containing protein</fullName>
    </recommendedName>
</protein>
<gene>
    <name evidence="4" type="ORF">GCM10023184_46960</name>
</gene>
<dbReference type="RefSeq" id="WP_345258506.1">
    <property type="nucleotide sequence ID" value="NZ_BAABGY010000022.1"/>
</dbReference>
<name>A0ABP8HVB2_9BACT</name>
<keyword evidence="5" id="KW-1185">Reference proteome</keyword>
<keyword evidence="1 2" id="KW-0732">Signal</keyword>
<dbReference type="InterPro" id="IPR011050">
    <property type="entry name" value="Pectin_lyase_fold/virulence"/>
</dbReference>
<sequence length="1653" mass="166556">MSTFLSCRLVVLLALFATPFVASAQTTVTYPQQVANYYSTYSTGTAGAFNQGSTQVGMYANGGGTKQVVSWRKFRTDGGAGSSSDRALQVGDQVVITLSATRANGRIGFALLSSPAATGSWNDRESNYAFSMNLDGPAYNSGNWGNWYFKGAAIQATSFGGSTGYLDYTFTLTLMAPDRMNVTLTNGSSTLNYFDVQLANANPITDYSIFLDDDWNGSANSNLYWGLASGGGHTVRNTGALQLGASGNSFTVAGIITSGLNANSATITSVPNSLTKSGSGTLTLSGANTYTGITINSGKVSVSAIGDMGVASGLGTAPNTSPYNLFLSSGALTYTGATASTNRPWAIRAGTTGTIEITEAGTTLTMSGASAAAAASPLIKTGPGTLELTGALNHTGLNTVSAGTLRLARSGGTTLLAGSDVTVASGATLRISTDQSLGNLTVNSGGTLTVDPGVNLTLTGTVTFSGATTFGAGSTTTFAGTGQAIPAANYHHFATSGSGSKSFPAPGTIGVAGTFTVSGAIPSIAFNTTIDFNGTGAQTIPAYSYGTVLISGDRGGATISFGSNTISIGGSMSYTATNAVQDPGTSTVRYGSGQTIIPLNYYNVVLNGSGGYLVSGTVNIAGSLSWAVNPPTLLSTSSTVNFNGVGPQTIPAASFHNLTISGDRLGNTVTLAAGTLNVAGTFNPSATNVVYSSTGNTVNYSSSSTQTIYSPFTYNNLSNSGNGGRTFNSGTVAILGTYTPTTGVNVPGGTIDFASGGTQTIPSGTYNDLSNSGGGPRTLASSGANNGVIEIQGSFTPGSGSYTVDNSTVQLTGTAGSTTDIPVLNAASTPANPLARNYHKLILSGASNTVWKLATNETLSTVSDLTQTNGEFQVCGNALGSNSVTIGGNYVKNIGQLYVSKNYGAGSLTIEGNLTNTMGNVFVSGFATSSAPSGGGSLTVNGNVTMSSGALSLIFDANAPSTHLAVGGNLDLAGGILRMEEVANNLAVATVSVAGNLLATANATNVVSFGGAGTSHTAGNRVTLYGNLIKNSTNGTFQSLGTTLPDGFVFAGTGTQVLSYNGSVSNYVPYTVNAGSTVQLASNWALGTLTSRLPHVTINGTLDAGTYKISGMAAGATFTLNGTLLTGSVNGVDDNTAASTLGGLGALVLRDIPPTASVVYTGTGMQLVNAPATLANVTIDNPANVVLTGPFAITGTLTLAKGVLEPGANLLDVKGSIARNGTTQTGTIGDGSGIIRFSGSSAQSVPAGALGLVNDLTIQNSAGVSLGSDVDVLGILALNDGLLDLGAATLSVPAGSTTGGSATSYVKTSGAGALKLTGIGAGGGVFPVGNSTYNPMTLAQADGLDWSVRVEDAVGNVQAPYTGNVAKAVSRVWDINPSVRPVVNPATVTFGYDDTDPLQVGGSFNPAADVVVWHYTAGFWLRASDPITPGSTGGLRTVTVSGLTEFSPYAIANVGAPLPVSLMTFTGKRVNGVNELKWVTASESNNRGFSVERSTDGRTYTSVGFVASRAQGGNSSSIQNYSFIDNPSAGSGQAGRKWYYRLRQEDLDGRTKLSTIVVLSADKSGNLVVDGVYPNPAKGAVSVRLQGGAQSGAVILQLTDIQGRTVKVQSIALAAGTSTTATIDLAGLAAGQYHLKALAADGTTSETITLVKQ</sequence>
<dbReference type="Proteomes" id="UP001501725">
    <property type="component" value="Unassembled WGS sequence"/>
</dbReference>
<dbReference type="InterPro" id="IPR013425">
    <property type="entry name" value="Autotrns_rpt"/>
</dbReference>
<evidence type="ECO:0000256" key="2">
    <source>
        <dbReference type="SAM" id="SignalP"/>
    </source>
</evidence>
<evidence type="ECO:0000259" key="3">
    <source>
        <dbReference type="Pfam" id="PF18962"/>
    </source>
</evidence>
<reference evidence="5" key="1">
    <citation type="journal article" date="2019" name="Int. J. Syst. Evol. Microbiol.">
        <title>The Global Catalogue of Microorganisms (GCM) 10K type strain sequencing project: providing services to taxonomists for standard genome sequencing and annotation.</title>
        <authorList>
            <consortium name="The Broad Institute Genomics Platform"/>
            <consortium name="The Broad Institute Genome Sequencing Center for Infectious Disease"/>
            <person name="Wu L."/>
            <person name="Ma J."/>
        </authorList>
    </citation>
    <scope>NUCLEOTIDE SEQUENCE [LARGE SCALE GENOMIC DNA]</scope>
    <source>
        <strain evidence="5">JCM 17919</strain>
    </source>
</reference>
<dbReference type="Pfam" id="PF12951">
    <property type="entry name" value="PATR"/>
    <property type="match status" value="2"/>
</dbReference>
<dbReference type="NCBIfam" id="TIGR02601">
    <property type="entry name" value="autotrns_rpt"/>
    <property type="match status" value="2"/>
</dbReference>
<feature type="signal peptide" evidence="2">
    <location>
        <begin position="1"/>
        <end position="24"/>
    </location>
</feature>
<dbReference type="Pfam" id="PF18962">
    <property type="entry name" value="Por_Secre_tail"/>
    <property type="match status" value="1"/>
</dbReference>
<comment type="caution">
    <text evidence="4">The sequence shown here is derived from an EMBL/GenBank/DDBJ whole genome shotgun (WGS) entry which is preliminary data.</text>
</comment>
<accession>A0ABP8HVB2</accession>